<protein>
    <recommendedName>
        <fullName evidence="5">Phosphoribosylformylglycinamidine cyclo-ligase</fullName>
        <ecNumber evidence="4">6.3.3.1</ecNumber>
    </recommendedName>
    <alternativeName>
        <fullName evidence="12">AIR synthase</fullName>
    </alternativeName>
    <alternativeName>
        <fullName evidence="13">AIRS</fullName>
    </alternativeName>
    <alternativeName>
        <fullName evidence="11">Phosphoribosyl-aminoimidazole synthetase</fullName>
    </alternativeName>
</protein>
<evidence type="ECO:0000256" key="10">
    <source>
        <dbReference type="ARBA" id="ARBA00022840"/>
    </source>
</evidence>
<gene>
    <name evidence="17" type="ORF">METZ01_LOCUS84268</name>
</gene>
<sequence>MNGVKERIKGFAASTHGPEVLDSSGSFAGLYQLSGYRQPVLVASTDGVGTKIKIAAQLGHFESVGQDLVTLNVNDILTRGAKPLFFLDYVAFSNLDIQWLDNLIRGIARGCREVGCALISGETAQMPQVYSGNEMDLAGFVVGAVERDQLLESKNINVGDVLVGVPSSGLHTNGFSLVRHVFNTDSDPKVLYRRFGELNHQLGEELLLPHRSYYPLMAPALGLVNGLAHITGGGLPGKLPAILPDDLAAEINHGSWPVLPIFQVIQKEGRISDEEMYQVFNMGLGMVAVCPETNVAKVLECLADAVVVGKIIVRGEGEQVVFNG</sequence>
<evidence type="ECO:0000256" key="1">
    <source>
        <dbReference type="ARBA" id="ARBA00004496"/>
    </source>
</evidence>
<evidence type="ECO:0000256" key="11">
    <source>
        <dbReference type="ARBA" id="ARBA00031908"/>
    </source>
</evidence>
<dbReference type="InterPro" id="IPR004733">
    <property type="entry name" value="PurM_cligase"/>
</dbReference>
<dbReference type="GO" id="GO:0004641">
    <property type="term" value="F:phosphoribosylformylglycinamidine cyclo-ligase activity"/>
    <property type="evidence" value="ECO:0007669"/>
    <property type="project" value="UniProtKB-EC"/>
</dbReference>
<dbReference type="Pfam" id="PF00586">
    <property type="entry name" value="AIRS"/>
    <property type="match status" value="1"/>
</dbReference>
<evidence type="ECO:0000256" key="2">
    <source>
        <dbReference type="ARBA" id="ARBA00004686"/>
    </source>
</evidence>
<dbReference type="PANTHER" id="PTHR10520">
    <property type="entry name" value="TRIFUNCTIONAL PURINE BIOSYNTHETIC PROTEIN ADENOSINE-3-RELATED"/>
    <property type="match status" value="1"/>
</dbReference>
<evidence type="ECO:0000256" key="3">
    <source>
        <dbReference type="ARBA" id="ARBA00010280"/>
    </source>
</evidence>
<keyword evidence="8" id="KW-0547">Nucleotide-binding</keyword>
<comment type="pathway">
    <text evidence="2">Purine metabolism; IMP biosynthesis via de novo pathway; 5-amino-1-(5-phospho-D-ribosyl)imidazole from N(2)-formyl-N(1)-(5-phospho-D-ribosyl)glycinamide: step 2/2.</text>
</comment>
<evidence type="ECO:0000256" key="5">
    <source>
        <dbReference type="ARBA" id="ARBA00020367"/>
    </source>
</evidence>
<dbReference type="UniPathway" id="UPA00074">
    <property type="reaction ID" value="UER00129"/>
</dbReference>
<dbReference type="InterPro" id="IPR036921">
    <property type="entry name" value="PurM-like_N_sf"/>
</dbReference>
<dbReference type="Gene3D" id="3.30.1330.10">
    <property type="entry name" value="PurM-like, N-terminal domain"/>
    <property type="match status" value="1"/>
</dbReference>
<accession>A0A381UTZ4</accession>
<keyword evidence="7" id="KW-0436">Ligase</keyword>
<evidence type="ECO:0000256" key="14">
    <source>
        <dbReference type="ARBA" id="ARBA00049057"/>
    </source>
</evidence>
<organism evidence="17">
    <name type="scientific">marine metagenome</name>
    <dbReference type="NCBI Taxonomy" id="408172"/>
    <lineage>
        <taxon>unclassified sequences</taxon>
        <taxon>metagenomes</taxon>
        <taxon>ecological metagenomes</taxon>
    </lineage>
</organism>
<dbReference type="HAMAP" id="MF_00741">
    <property type="entry name" value="AIRS"/>
    <property type="match status" value="1"/>
</dbReference>
<dbReference type="FunFam" id="3.90.650.10:FF:000011">
    <property type="entry name" value="Phosphoribosylformylglycinamidine cyclo-ligase"/>
    <property type="match status" value="1"/>
</dbReference>
<evidence type="ECO:0000256" key="12">
    <source>
        <dbReference type="ARBA" id="ARBA00032931"/>
    </source>
</evidence>
<dbReference type="AlphaFoldDB" id="A0A381UTZ4"/>
<proteinExistence type="inferred from homology"/>
<dbReference type="EMBL" id="UINC01007101">
    <property type="protein sequence ID" value="SVA31414.1"/>
    <property type="molecule type" value="Genomic_DNA"/>
</dbReference>
<evidence type="ECO:0000256" key="4">
    <source>
        <dbReference type="ARBA" id="ARBA00013047"/>
    </source>
</evidence>
<dbReference type="NCBIfam" id="TIGR00878">
    <property type="entry name" value="purM"/>
    <property type="match status" value="1"/>
</dbReference>
<comment type="similarity">
    <text evidence="3">Belongs to the AIR synthase family.</text>
</comment>
<dbReference type="InterPro" id="IPR010918">
    <property type="entry name" value="PurM-like_C_dom"/>
</dbReference>
<feature type="domain" description="PurM-like C-terminal" evidence="16">
    <location>
        <begin position="158"/>
        <end position="317"/>
    </location>
</feature>
<evidence type="ECO:0000256" key="6">
    <source>
        <dbReference type="ARBA" id="ARBA00022490"/>
    </source>
</evidence>
<dbReference type="SUPFAM" id="SSF55326">
    <property type="entry name" value="PurM N-terminal domain-like"/>
    <property type="match status" value="1"/>
</dbReference>
<evidence type="ECO:0000259" key="16">
    <source>
        <dbReference type="Pfam" id="PF02769"/>
    </source>
</evidence>
<evidence type="ECO:0000256" key="13">
    <source>
        <dbReference type="ARBA" id="ARBA00033093"/>
    </source>
</evidence>
<dbReference type="CDD" id="cd02196">
    <property type="entry name" value="PurM"/>
    <property type="match status" value="1"/>
</dbReference>
<comment type="catalytic activity">
    <reaction evidence="14">
        <text>2-formamido-N(1)-(5-O-phospho-beta-D-ribosyl)acetamidine + ATP = 5-amino-1-(5-phospho-beta-D-ribosyl)imidazole + ADP + phosphate + H(+)</text>
        <dbReference type="Rhea" id="RHEA:23032"/>
        <dbReference type="ChEBI" id="CHEBI:15378"/>
        <dbReference type="ChEBI" id="CHEBI:30616"/>
        <dbReference type="ChEBI" id="CHEBI:43474"/>
        <dbReference type="ChEBI" id="CHEBI:137981"/>
        <dbReference type="ChEBI" id="CHEBI:147287"/>
        <dbReference type="ChEBI" id="CHEBI:456216"/>
        <dbReference type="EC" id="6.3.3.1"/>
    </reaction>
</comment>
<dbReference type="EC" id="6.3.3.1" evidence="4"/>
<evidence type="ECO:0000256" key="9">
    <source>
        <dbReference type="ARBA" id="ARBA00022755"/>
    </source>
</evidence>
<dbReference type="SUPFAM" id="SSF56042">
    <property type="entry name" value="PurM C-terminal domain-like"/>
    <property type="match status" value="1"/>
</dbReference>
<name>A0A381UTZ4_9ZZZZ</name>
<feature type="domain" description="PurM-like N-terminal" evidence="15">
    <location>
        <begin position="40"/>
        <end position="145"/>
    </location>
</feature>
<dbReference type="InterPro" id="IPR036676">
    <property type="entry name" value="PurM-like_C_sf"/>
</dbReference>
<evidence type="ECO:0000256" key="7">
    <source>
        <dbReference type="ARBA" id="ARBA00022598"/>
    </source>
</evidence>
<keyword evidence="9" id="KW-0658">Purine biosynthesis</keyword>
<dbReference type="PANTHER" id="PTHR10520:SF12">
    <property type="entry name" value="TRIFUNCTIONAL PURINE BIOSYNTHETIC PROTEIN ADENOSINE-3"/>
    <property type="match status" value="1"/>
</dbReference>
<keyword evidence="10" id="KW-0067">ATP-binding</keyword>
<evidence type="ECO:0000256" key="8">
    <source>
        <dbReference type="ARBA" id="ARBA00022741"/>
    </source>
</evidence>
<dbReference type="Pfam" id="PF02769">
    <property type="entry name" value="AIRS_C"/>
    <property type="match status" value="1"/>
</dbReference>
<dbReference type="GO" id="GO:0046084">
    <property type="term" value="P:adenine biosynthetic process"/>
    <property type="evidence" value="ECO:0007669"/>
    <property type="project" value="TreeGrafter"/>
</dbReference>
<dbReference type="InterPro" id="IPR016188">
    <property type="entry name" value="PurM-like_N"/>
</dbReference>
<dbReference type="GO" id="GO:0005524">
    <property type="term" value="F:ATP binding"/>
    <property type="evidence" value="ECO:0007669"/>
    <property type="project" value="UniProtKB-KW"/>
</dbReference>
<dbReference type="Gene3D" id="3.90.650.10">
    <property type="entry name" value="PurM-like C-terminal domain"/>
    <property type="match status" value="1"/>
</dbReference>
<evidence type="ECO:0000313" key="17">
    <source>
        <dbReference type="EMBL" id="SVA31414.1"/>
    </source>
</evidence>
<dbReference type="GO" id="GO:0005829">
    <property type="term" value="C:cytosol"/>
    <property type="evidence" value="ECO:0007669"/>
    <property type="project" value="TreeGrafter"/>
</dbReference>
<dbReference type="GO" id="GO:0006189">
    <property type="term" value="P:'de novo' IMP biosynthetic process"/>
    <property type="evidence" value="ECO:0007669"/>
    <property type="project" value="UniProtKB-UniPathway"/>
</dbReference>
<dbReference type="GO" id="GO:0004637">
    <property type="term" value="F:phosphoribosylamine-glycine ligase activity"/>
    <property type="evidence" value="ECO:0007669"/>
    <property type="project" value="TreeGrafter"/>
</dbReference>
<reference evidence="17" key="1">
    <citation type="submission" date="2018-05" db="EMBL/GenBank/DDBJ databases">
        <authorList>
            <person name="Lanie J.A."/>
            <person name="Ng W.-L."/>
            <person name="Kazmierczak K.M."/>
            <person name="Andrzejewski T.M."/>
            <person name="Davidsen T.M."/>
            <person name="Wayne K.J."/>
            <person name="Tettelin H."/>
            <person name="Glass J.I."/>
            <person name="Rusch D."/>
            <person name="Podicherti R."/>
            <person name="Tsui H.-C.T."/>
            <person name="Winkler M.E."/>
        </authorList>
    </citation>
    <scope>NUCLEOTIDE SEQUENCE</scope>
</reference>
<comment type="subcellular location">
    <subcellularLocation>
        <location evidence="1">Cytoplasm</location>
    </subcellularLocation>
</comment>
<evidence type="ECO:0000259" key="15">
    <source>
        <dbReference type="Pfam" id="PF00586"/>
    </source>
</evidence>
<keyword evidence="6" id="KW-0963">Cytoplasm</keyword>